<organism evidence="1 2">
    <name type="scientific">Azospirillum thiophilum</name>
    <dbReference type="NCBI Taxonomy" id="528244"/>
    <lineage>
        <taxon>Bacteria</taxon>
        <taxon>Pseudomonadati</taxon>
        <taxon>Pseudomonadota</taxon>
        <taxon>Alphaproteobacteria</taxon>
        <taxon>Rhodospirillales</taxon>
        <taxon>Azospirillaceae</taxon>
        <taxon>Azospirillum</taxon>
    </lineage>
</organism>
<reference evidence="1 2" key="2">
    <citation type="journal article" date="2016" name="Genome Announc.">
        <title>Complete Genome Sequence of a Strain of Azospirillum thiophilum Isolated from a Sulfide Spring.</title>
        <authorList>
            <person name="Fomenkov A."/>
            <person name="Vincze T."/>
            <person name="Grabovich M."/>
            <person name="Anton B.P."/>
            <person name="Dubinina G."/>
            <person name="Orlova M."/>
            <person name="Belousova E."/>
            <person name="Roberts R.J."/>
        </authorList>
    </citation>
    <scope>NUCLEOTIDE SEQUENCE [LARGE SCALE GENOMIC DNA]</scope>
    <source>
        <strain evidence="1 2">BV-S</strain>
    </source>
</reference>
<dbReference type="SUPFAM" id="SSF56209">
    <property type="entry name" value="Nitrile hydratase alpha chain"/>
    <property type="match status" value="1"/>
</dbReference>
<keyword evidence="2" id="KW-1185">Reference proteome</keyword>
<dbReference type="RefSeq" id="WP_045583707.1">
    <property type="nucleotide sequence ID" value="NZ_CP012404.1"/>
</dbReference>
<proteinExistence type="predicted"/>
<sequence>MSTTDLKSLFGLDAIAAVAERLKTDDAFRAEAETDLNAAIKRHYDVDLPVPLRLAVVDGEFTAVPAEDAHAELSDEELDLVAGGIPMMPQSKKSGGHVAFE</sequence>
<dbReference type="GO" id="GO:0046914">
    <property type="term" value="F:transition metal ion binding"/>
    <property type="evidence" value="ECO:0007669"/>
    <property type="project" value="InterPro"/>
</dbReference>
<accession>A0AAC8ZW10</accession>
<dbReference type="Proteomes" id="UP000069935">
    <property type="component" value="Chromosome 4"/>
</dbReference>
<dbReference type="KEGG" id="ati:AL072_23370"/>
<dbReference type="GO" id="GO:0003824">
    <property type="term" value="F:catalytic activity"/>
    <property type="evidence" value="ECO:0007669"/>
    <property type="project" value="InterPro"/>
</dbReference>
<evidence type="ECO:0000313" key="1">
    <source>
        <dbReference type="EMBL" id="ALG73976.1"/>
    </source>
</evidence>
<reference evidence="2" key="1">
    <citation type="submission" date="2015-08" db="EMBL/GenBank/DDBJ databases">
        <title>Complete Genome Sequence of Azospirillum thiophilum BV-S.</title>
        <authorList>
            <person name="Fomenkov A."/>
            <person name="Vincze T."/>
            <person name="Grabovich M."/>
            <person name="Dubinina G."/>
            <person name="Orlova M."/>
            <person name="Belousova E."/>
            <person name="Roberts R.J."/>
        </authorList>
    </citation>
    <scope>NUCLEOTIDE SEQUENCE [LARGE SCALE GENOMIC DNA]</scope>
    <source>
        <strain evidence="2">BV-S</strain>
    </source>
</reference>
<name>A0AAC8ZW10_9PROT</name>
<dbReference type="InterPro" id="IPR036648">
    <property type="entry name" value="CN_Hdrase_a/SCN_Hdrase_g_sf"/>
</dbReference>
<evidence type="ECO:0000313" key="2">
    <source>
        <dbReference type="Proteomes" id="UP000069935"/>
    </source>
</evidence>
<gene>
    <name evidence="1" type="ORF">AL072_23370</name>
</gene>
<evidence type="ECO:0008006" key="3">
    <source>
        <dbReference type="Google" id="ProtNLM"/>
    </source>
</evidence>
<dbReference type="EMBL" id="CP012404">
    <property type="protein sequence ID" value="ALG73976.1"/>
    <property type="molecule type" value="Genomic_DNA"/>
</dbReference>
<protein>
    <recommendedName>
        <fullName evidence="3">Nitrile hydratase alpha /Thiocyanate hydrolase gamma domain-containing protein</fullName>
    </recommendedName>
</protein>
<dbReference type="AlphaFoldDB" id="A0AAC8ZW10"/>